<evidence type="ECO:0000256" key="4">
    <source>
        <dbReference type="ARBA" id="ARBA00022679"/>
    </source>
</evidence>
<accession>A0A2M8J3R8</accession>
<dbReference type="PANTHER" id="PTHR30576">
    <property type="entry name" value="COLANIC BIOSYNTHESIS UDP-GLUCOSE LIPID CARRIER TRANSFERASE"/>
    <property type="match status" value="1"/>
</dbReference>
<keyword evidence="12" id="KW-1185">Reference proteome</keyword>
<reference evidence="11 12" key="1">
    <citation type="journal article" date="2018" name="Int. J. Syst. Evol. Microbiol.">
        <title>Pseudooceanicola lipolyticus sp. nov., a marine alphaproteobacterium, reclassification of Oceanicola flagellatus as Pseudooceanicola flagellatus comb. nov. and emended description of the genus Pseudooceanicola.</title>
        <authorList>
            <person name="Huang M.-M."/>
            <person name="Guo L.-L."/>
            <person name="Wu Y.-H."/>
            <person name="Lai Q.-L."/>
            <person name="Shao Z.-Z."/>
            <person name="Wang C.-S."/>
            <person name="Wu M."/>
            <person name="Xu X.-W."/>
        </authorList>
    </citation>
    <scope>NUCLEOTIDE SEQUENCE [LARGE SCALE GENOMIC DNA]</scope>
    <source>
        <strain evidence="11 12">157</strain>
    </source>
</reference>
<comment type="similarity">
    <text evidence="2">Belongs to the bacterial sugar transferase family.</text>
</comment>
<sequence length="229" mass="25671">MTLQVNDLDHRDATQVVGSYNKSGSGQPNLYRAFGKRMLDILLVGMAAPFVVPLVLAMAALVALDGHNPFYLQERVGRNGRVFRIFKLRTMVPNAKAMLETYLARDGDARAEWEETQKLRHDPRVTRIGQILRATSLDELPQLLNVLKGDMSLIGPRPMMVEQTDLYPGSAYYKLRPGISGSWQVSDRNGTTFAARATYDTEYYQSMSLWLDVKIMVLTVVVVLRGTGC</sequence>
<comment type="caution">
    <text evidence="11">The sequence shown here is derived from an EMBL/GenBank/DDBJ whole genome shotgun (WGS) entry which is preliminary data.</text>
</comment>
<evidence type="ECO:0000256" key="1">
    <source>
        <dbReference type="ARBA" id="ARBA00004236"/>
    </source>
</evidence>
<evidence type="ECO:0000256" key="5">
    <source>
        <dbReference type="ARBA" id="ARBA00022692"/>
    </source>
</evidence>
<keyword evidence="5 9" id="KW-0812">Transmembrane</keyword>
<name>A0A2M8J3R8_9RHOB</name>
<proteinExistence type="inferred from homology"/>
<evidence type="ECO:0000259" key="10">
    <source>
        <dbReference type="Pfam" id="PF02397"/>
    </source>
</evidence>
<comment type="subcellular location">
    <subcellularLocation>
        <location evidence="1">Cell membrane</location>
    </subcellularLocation>
</comment>
<evidence type="ECO:0000313" key="11">
    <source>
        <dbReference type="EMBL" id="PJE37417.1"/>
    </source>
</evidence>
<dbReference type="Proteomes" id="UP000231553">
    <property type="component" value="Unassembled WGS sequence"/>
</dbReference>
<dbReference type="AlphaFoldDB" id="A0A2M8J3R8"/>
<keyword evidence="7 9" id="KW-0472">Membrane</keyword>
<keyword evidence="4 11" id="KW-0808">Transferase</keyword>
<evidence type="ECO:0000256" key="9">
    <source>
        <dbReference type="SAM" id="Phobius"/>
    </source>
</evidence>
<dbReference type="Pfam" id="PF02397">
    <property type="entry name" value="Bac_transf"/>
    <property type="match status" value="1"/>
</dbReference>
<feature type="domain" description="Bacterial sugar transferase" evidence="10">
    <location>
        <begin position="36"/>
        <end position="224"/>
    </location>
</feature>
<feature type="transmembrane region" description="Helical" evidence="9">
    <location>
        <begin position="41"/>
        <end position="64"/>
    </location>
</feature>
<evidence type="ECO:0000256" key="6">
    <source>
        <dbReference type="ARBA" id="ARBA00022989"/>
    </source>
</evidence>
<evidence type="ECO:0000313" key="12">
    <source>
        <dbReference type="Proteomes" id="UP000231553"/>
    </source>
</evidence>
<dbReference type="InterPro" id="IPR003362">
    <property type="entry name" value="Bact_transf"/>
</dbReference>
<gene>
    <name evidence="11" type="ORF">CVM52_07020</name>
</gene>
<dbReference type="GO" id="GO:0000271">
    <property type="term" value="P:polysaccharide biosynthetic process"/>
    <property type="evidence" value="ECO:0007669"/>
    <property type="project" value="UniProtKB-KW"/>
</dbReference>
<dbReference type="GO" id="GO:0005886">
    <property type="term" value="C:plasma membrane"/>
    <property type="evidence" value="ECO:0007669"/>
    <property type="project" value="UniProtKB-SubCell"/>
</dbReference>
<dbReference type="GO" id="GO:0016780">
    <property type="term" value="F:phosphotransferase activity, for other substituted phosphate groups"/>
    <property type="evidence" value="ECO:0007669"/>
    <property type="project" value="TreeGrafter"/>
</dbReference>
<keyword evidence="8" id="KW-0270">Exopolysaccharide synthesis</keyword>
<evidence type="ECO:0000256" key="7">
    <source>
        <dbReference type="ARBA" id="ARBA00023136"/>
    </source>
</evidence>
<keyword evidence="6 9" id="KW-1133">Transmembrane helix</keyword>
<dbReference type="OrthoDB" id="9808602at2"/>
<protein>
    <submittedName>
        <fullName evidence="11">Sugar transferase</fullName>
    </submittedName>
</protein>
<dbReference type="EMBL" id="PGTB01000015">
    <property type="protein sequence ID" value="PJE37417.1"/>
    <property type="molecule type" value="Genomic_DNA"/>
</dbReference>
<evidence type="ECO:0000256" key="2">
    <source>
        <dbReference type="ARBA" id="ARBA00006464"/>
    </source>
</evidence>
<organism evidence="11 12">
    <name type="scientific">Pseudooceanicola lipolyticus</name>
    <dbReference type="NCBI Taxonomy" id="2029104"/>
    <lineage>
        <taxon>Bacteria</taxon>
        <taxon>Pseudomonadati</taxon>
        <taxon>Pseudomonadota</taxon>
        <taxon>Alphaproteobacteria</taxon>
        <taxon>Rhodobacterales</taxon>
        <taxon>Paracoccaceae</taxon>
        <taxon>Pseudooceanicola</taxon>
    </lineage>
</organism>
<keyword evidence="3" id="KW-1003">Cell membrane</keyword>
<evidence type="ECO:0000256" key="8">
    <source>
        <dbReference type="ARBA" id="ARBA00023169"/>
    </source>
</evidence>
<evidence type="ECO:0000256" key="3">
    <source>
        <dbReference type="ARBA" id="ARBA00022475"/>
    </source>
</evidence>
<dbReference type="PANTHER" id="PTHR30576:SF4">
    <property type="entry name" value="UNDECAPRENYL-PHOSPHATE GALACTOSE PHOSPHOTRANSFERASE"/>
    <property type="match status" value="1"/>
</dbReference>